<feature type="domain" description="F-box" evidence="2">
    <location>
        <begin position="15"/>
        <end position="65"/>
    </location>
</feature>
<accession>A0A9P5Z9F3</accession>
<keyword evidence="1" id="KW-0812">Transmembrane</keyword>
<dbReference type="PROSITE" id="PS50181">
    <property type="entry name" value="FBOX"/>
    <property type="match status" value="1"/>
</dbReference>
<dbReference type="InterPro" id="IPR001810">
    <property type="entry name" value="F-box_dom"/>
</dbReference>
<keyword evidence="1" id="KW-1133">Transmembrane helix</keyword>
<dbReference type="Proteomes" id="UP000807469">
    <property type="component" value="Unassembled WGS sequence"/>
</dbReference>
<dbReference type="AlphaFoldDB" id="A0A9P5Z9F3"/>
<gene>
    <name evidence="3" type="ORF">BDN70DRAFT_326247</name>
</gene>
<evidence type="ECO:0000259" key="2">
    <source>
        <dbReference type="PROSITE" id="PS50181"/>
    </source>
</evidence>
<evidence type="ECO:0000313" key="3">
    <source>
        <dbReference type="EMBL" id="KAF9483266.1"/>
    </source>
</evidence>
<sequence length="542" mass="59762">MPQSSPTPVDAPNDAIILTSIPPELLGEIFTYSTLHNPDAPLVLSAVCSTFHYIVHTTPSVWTRLYLEVSRPDATGNAFTEHPDARWARKAEMWFSMAGVCPVYLHVQMDVYAHSPRAQSMGEVSALQGNGDYRDELGQWHIQLLPCVLYQYRHKIHGLALHSTTVDEAQSFFTALYPPEIAGQNPEDSRIPLKNLTFHASSDGSHRASSLNLAHLRHKHKPATCISLSHCHFPQLAHLKFVNHPLPSIINESDILPWGPINNARSLRSLSITYPIRFTPISVYTLLQVLRSSPLLEKLEIEARVADAPPPTSLMPTSPTWPSTPISASTAPITPNTPFSAHQHHPDLITLPYLTFLSLRINNLPALLSHLLLPSLHTLRLDDLDGKRVGAAAQTGVVLRQLLVRMELPCEGVQRGSGLQVLDMCSIALAAPQYIHGHDEREVALNDAGSVWEWCFRRMRTLREVRAAKMDTEALWALITAAGDVSFGVTLANLAPSEPSSSLVVVVLALAVAIIFLSYFSCLVVVYAFDERLVTEVPAPEA</sequence>
<dbReference type="Pfam" id="PF12937">
    <property type="entry name" value="F-box-like"/>
    <property type="match status" value="1"/>
</dbReference>
<comment type="caution">
    <text evidence="3">The sequence shown here is derived from an EMBL/GenBank/DDBJ whole genome shotgun (WGS) entry which is preliminary data.</text>
</comment>
<dbReference type="OrthoDB" id="3006100at2759"/>
<feature type="transmembrane region" description="Helical" evidence="1">
    <location>
        <begin position="502"/>
        <end position="529"/>
    </location>
</feature>
<dbReference type="EMBL" id="MU155155">
    <property type="protein sequence ID" value="KAF9483266.1"/>
    <property type="molecule type" value="Genomic_DNA"/>
</dbReference>
<evidence type="ECO:0000256" key="1">
    <source>
        <dbReference type="SAM" id="Phobius"/>
    </source>
</evidence>
<reference evidence="3" key="1">
    <citation type="submission" date="2020-11" db="EMBL/GenBank/DDBJ databases">
        <authorList>
            <consortium name="DOE Joint Genome Institute"/>
            <person name="Ahrendt S."/>
            <person name="Riley R."/>
            <person name="Andreopoulos W."/>
            <person name="Labutti K."/>
            <person name="Pangilinan J."/>
            <person name="Ruiz-Duenas F.J."/>
            <person name="Barrasa J.M."/>
            <person name="Sanchez-Garcia M."/>
            <person name="Camarero S."/>
            <person name="Miyauchi S."/>
            <person name="Serrano A."/>
            <person name="Linde D."/>
            <person name="Babiker R."/>
            <person name="Drula E."/>
            <person name="Ayuso-Fernandez I."/>
            <person name="Pacheco R."/>
            <person name="Padilla G."/>
            <person name="Ferreira P."/>
            <person name="Barriuso J."/>
            <person name="Kellner H."/>
            <person name="Castanera R."/>
            <person name="Alfaro M."/>
            <person name="Ramirez L."/>
            <person name="Pisabarro A.G."/>
            <person name="Kuo A."/>
            <person name="Tritt A."/>
            <person name="Lipzen A."/>
            <person name="He G."/>
            <person name="Yan M."/>
            <person name="Ng V."/>
            <person name="Cullen D."/>
            <person name="Martin F."/>
            <person name="Rosso M.-N."/>
            <person name="Henrissat B."/>
            <person name="Hibbett D."/>
            <person name="Martinez A.T."/>
            <person name="Grigoriev I.V."/>
        </authorList>
    </citation>
    <scope>NUCLEOTIDE SEQUENCE</scope>
    <source>
        <strain evidence="3">CIRM-BRFM 674</strain>
    </source>
</reference>
<organism evidence="3 4">
    <name type="scientific">Pholiota conissans</name>
    <dbReference type="NCBI Taxonomy" id="109636"/>
    <lineage>
        <taxon>Eukaryota</taxon>
        <taxon>Fungi</taxon>
        <taxon>Dikarya</taxon>
        <taxon>Basidiomycota</taxon>
        <taxon>Agaricomycotina</taxon>
        <taxon>Agaricomycetes</taxon>
        <taxon>Agaricomycetidae</taxon>
        <taxon>Agaricales</taxon>
        <taxon>Agaricineae</taxon>
        <taxon>Strophariaceae</taxon>
        <taxon>Pholiota</taxon>
    </lineage>
</organism>
<proteinExistence type="predicted"/>
<evidence type="ECO:0000313" key="4">
    <source>
        <dbReference type="Proteomes" id="UP000807469"/>
    </source>
</evidence>
<dbReference type="InterPro" id="IPR036047">
    <property type="entry name" value="F-box-like_dom_sf"/>
</dbReference>
<name>A0A9P5Z9F3_9AGAR</name>
<dbReference type="SUPFAM" id="SSF52047">
    <property type="entry name" value="RNI-like"/>
    <property type="match status" value="1"/>
</dbReference>
<protein>
    <recommendedName>
        <fullName evidence="2">F-box domain-containing protein</fullName>
    </recommendedName>
</protein>
<keyword evidence="4" id="KW-1185">Reference proteome</keyword>
<dbReference type="SUPFAM" id="SSF81383">
    <property type="entry name" value="F-box domain"/>
    <property type="match status" value="1"/>
</dbReference>
<keyword evidence="1" id="KW-0472">Membrane</keyword>